<evidence type="ECO:0000256" key="2">
    <source>
        <dbReference type="ARBA" id="ARBA00004782"/>
    </source>
</evidence>
<keyword evidence="10 16" id="KW-0828">Tyrosine catabolism</keyword>
<feature type="binding site" evidence="15">
    <location>
        <position position="130"/>
    </location>
    <ligand>
        <name>Ca(2+)</name>
        <dbReference type="ChEBI" id="CHEBI:29108"/>
    </ligand>
</feature>
<evidence type="ECO:0000256" key="9">
    <source>
        <dbReference type="ARBA" id="ARBA00022842"/>
    </source>
</evidence>
<evidence type="ECO:0000256" key="17">
    <source>
        <dbReference type="SAM" id="MobiDB-lite"/>
    </source>
</evidence>
<evidence type="ECO:0000256" key="16">
    <source>
        <dbReference type="RuleBase" id="RU366008"/>
    </source>
</evidence>
<keyword evidence="6 15" id="KW-0479">Metal-binding</keyword>
<feature type="binding site" evidence="14">
    <location>
        <position position="358"/>
    </location>
    <ligand>
        <name>substrate</name>
    </ligand>
</feature>
<dbReference type="Gene3D" id="3.90.850.10">
    <property type="entry name" value="Fumarylacetoacetase-like, C-terminal domain"/>
    <property type="match status" value="1"/>
</dbReference>
<dbReference type="GO" id="GO:0006572">
    <property type="term" value="P:L-tyrosine catabolic process"/>
    <property type="evidence" value="ECO:0007669"/>
    <property type="project" value="UniProtKB-UniRule"/>
</dbReference>
<dbReference type="PANTHER" id="PTHR43069:SF2">
    <property type="entry name" value="FUMARYLACETOACETASE"/>
    <property type="match status" value="1"/>
</dbReference>
<organism evidence="20 21">
    <name type="scientific">Coemansia guatemalensis</name>
    <dbReference type="NCBI Taxonomy" id="2761395"/>
    <lineage>
        <taxon>Eukaryota</taxon>
        <taxon>Fungi</taxon>
        <taxon>Fungi incertae sedis</taxon>
        <taxon>Zoopagomycota</taxon>
        <taxon>Kickxellomycotina</taxon>
        <taxon>Kickxellomycetes</taxon>
        <taxon>Kickxellales</taxon>
        <taxon>Kickxellaceae</taxon>
        <taxon>Coemansia</taxon>
    </lineage>
</organism>
<feature type="domain" description="Fumarylacetoacetase N-terminal" evidence="19">
    <location>
        <begin position="17"/>
        <end position="122"/>
    </location>
</feature>
<sequence length="430" mass="47261">MKCTFLDVAPESDFSVQNLPYGIYSTDSMPEPRVGVAIGSAVLDMHALAVHGLFDEIEGLAAVQVFSQPQLNDFMSLGRPVWRQVRSALQDFLCNDGNAVRKRIVEVKSVTVPLSGVHMHLPARIGDYTDFYASREHATNVGMMFRGKDNALMPNWTHLPVGYHGRASSVVVSGTPLHRPNGQRRPDPSKPPVFGPSMRLDYELEMAFFVGPGNAQGTPLSLEQAEERIFGLVLMNDWSARDIQAWEYVPLGPFLGKSFGTTISPWVVTMDALEPFRVAQPVQDPTPLPYLCGTSAATALAGYDINLQVHIKPSNGEKFHLLTQSNLKHMYWSLRQQLVHHAINGCNMRPGDLCGTGTISGPTKESFGSMLELSWSGQSEILLDESGGITRKFIEDNDVIRLTGYCQADGFRVGFGECTGQILPPKNLAL</sequence>
<evidence type="ECO:0000256" key="3">
    <source>
        <dbReference type="ARBA" id="ARBA00010211"/>
    </source>
</evidence>
<dbReference type="SUPFAM" id="SSF56529">
    <property type="entry name" value="FAH"/>
    <property type="match status" value="1"/>
</dbReference>
<dbReference type="InterPro" id="IPR036663">
    <property type="entry name" value="Fumarylacetoacetase_C_sf"/>
</dbReference>
<dbReference type="InterPro" id="IPR011234">
    <property type="entry name" value="Fumarylacetoacetase-like_C"/>
</dbReference>
<feature type="binding site" evidence="15">
    <location>
        <position position="261"/>
    </location>
    <ligand>
        <name>Mg(2+)</name>
        <dbReference type="ChEBI" id="CHEBI:18420"/>
    </ligand>
</feature>
<feature type="binding site" evidence="14">
    <location>
        <position position="244"/>
    </location>
    <ligand>
        <name>substrate</name>
    </ligand>
</feature>
<comment type="catalytic activity">
    <reaction evidence="1 16">
        <text>4-fumarylacetoacetate + H2O = acetoacetate + fumarate + H(+)</text>
        <dbReference type="Rhea" id="RHEA:10244"/>
        <dbReference type="ChEBI" id="CHEBI:13705"/>
        <dbReference type="ChEBI" id="CHEBI:15377"/>
        <dbReference type="ChEBI" id="CHEBI:15378"/>
        <dbReference type="ChEBI" id="CHEBI:18034"/>
        <dbReference type="ChEBI" id="CHEBI:29806"/>
        <dbReference type="EC" id="3.7.1.2"/>
    </reaction>
</comment>
<feature type="binding site" evidence="15">
    <location>
        <position position="237"/>
    </location>
    <ligand>
        <name>Ca(2+)</name>
        <dbReference type="ChEBI" id="CHEBI:29108"/>
    </ligand>
</feature>
<keyword evidence="7 16" id="KW-0378">Hydrolase</keyword>
<dbReference type="InterPro" id="IPR036462">
    <property type="entry name" value="Fumarylacetoacetase_N_sf"/>
</dbReference>
<evidence type="ECO:0000256" key="13">
    <source>
        <dbReference type="PIRSR" id="PIRSR605959-1"/>
    </source>
</evidence>
<evidence type="ECO:0000259" key="19">
    <source>
        <dbReference type="Pfam" id="PF09298"/>
    </source>
</evidence>
<evidence type="ECO:0000256" key="12">
    <source>
        <dbReference type="ARBA" id="ARBA00031740"/>
    </source>
</evidence>
<comment type="caution">
    <text evidence="20">The sequence shown here is derived from an EMBL/GenBank/DDBJ whole genome shotgun (WGS) entry which is preliminary data.</text>
</comment>
<reference evidence="20" key="1">
    <citation type="submission" date="2022-07" db="EMBL/GenBank/DDBJ databases">
        <title>Phylogenomic reconstructions and comparative analyses of Kickxellomycotina fungi.</title>
        <authorList>
            <person name="Reynolds N.K."/>
            <person name="Stajich J.E."/>
            <person name="Barry K."/>
            <person name="Grigoriev I.V."/>
            <person name="Crous P."/>
            <person name="Smith M.E."/>
        </authorList>
    </citation>
    <scope>NUCLEOTIDE SEQUENCE</scope>
    <source>
        <strain evidence="20">NRRL 1565</strain>
    </source>
</reference>
<keyword evidence="21" id="KW-1185">Reference proteome</keyword>
<dbReference type="AlphaFoldDB" id="A0A9W8HXX2"/>
<comment type="cofactor">
    <cofactor evidence="16">
        <name>Mg(2+)</name>
        <dbReference type="ChEBI" id="CHEBI:18420"/>
    </cofactor>
    <cofactor evidence="16">
        <name>Ca(2+)</name>
        <dbReference type="ChEBI" id="CHEBI:29108"/>
    </cofactor>
</comment>
<evidence type="ECO:0000256" key="5">
    <source>
        <dbReference type="ARBA" id="ARBA00014741"/>
    </source>
</evidence>
<dbReference type="GO" id="GO:1902000">
    <property type="term" value="P:homogentisate catabolic process"/>
    <property type="evidence" value="ECO:0007669"/>
    <property type="project" value="TreeGrafter"/>
</dbReference>
<evidence type="ECO:0000256" key="8">
    <source>
        <dbReference type="ARBA" id="ARBA00022837"/>
    </source>
</evidence>
<keyword evidence="9 15" id="KW-0460">Magnesium</keyword>
<evidence type="ECO:0000256" key="14">
    <source>
        <dbReference type="PIRSR" id="PIRSR605959-2"/>
    </source>
</evidence>
<keyword evidence="11 16" id="KW-0585">Phenylalanine catabolism</keyword>
<protein>
    <recommendedName>
        <fullName evidence="5 16">Fumarylacetoacetase</fullName>
        <ecNumber evidence="4 16">3.7.1.2</ecNumber>
    </recommendedName>
    <alternativeName>
        <fullName evidence="12 16">Fumarylacetoacetate hydrolase</fullName>
    </alternativeName>
</protein>
<dbReference type="Pfam" id="PF01557">
    <property type="entry name" value="FAA_hydrolase"/>
    <property type="match status" value="1"/>
</dbReference>
<dbReference type="PANTHER" id="PTHR43069">
    <property type="entry name" value="FUMARYLACETOACETASE"/>
    <property type="match status" value="1"/>
</dbReference>
<name>A0A9W8HXX2_9FUNG</name>
<feature type="binding site" evidence="15">
    <location>
        <position position="257"/>
    </location>
    <ligand>
        <name>Mg(2+)</name>
        <dbReference type="ChEBI" id="CHEBI:18420"/>
    </ligand>
</feature>
<evidence type="ECO:0000256" key="15">
    <source>
        <dbReference type="PIRSR" id="PIRSR605959-3"/>
    </source>
</evidence>
<feature type="binding site" evidence="14">
    <location>
        <position position="146"/>
    </location>
    <ligand>
        <name>substrate</name>
    </ligand>
</feature>
<dbReference type="InterPro" id="IPR005959">
    <property type="entry name" value="Fumarylacetoacetase"/>
</dbReference>
<dbReference type="SUPFAM" id="SSF63433">
    <property type="entry name" value="Fumarylacetoacetate hydrolase, FAH, N-terminal domain"/>
    <property type="match status" value="1"/>
</dbReference>
<dbReference type="NCBIfam" id="TIGR01266">
    <property type="entry name" value="fum_ac_acetase"/>
    <property type="match status" value="1"/>
</dbReference>
<dbReference type="Gene3D" id="2.30.30.230">
    <property type="entry name" value="Fumarylacetoacetase, N-terminal domain"/>
    <property type="match status" value="1"/>
</dbReference>
<keyword evidence="8 15" id="KW-0106">Calcium</keyword>
<feature type="binding site" evidence="14">
    <location>
        <position position="248"/>
    </location>
    <ligand>
        <name>substrate</name>
    </ligand>
</feature>
<feature type="binding site" evidence="15">
    <location>
        <position position="237"/>
    </location>
    <ligand>
        <name>Mg(2+)</name>
        <dbReference type="ChEBI" id="CHEBI:18420"/>
    </ligand>
</feature>
<feature type="active site" description="Proton acceptor" evidence="13">
    <location>
        <position position="137"/>
    </location>
</feature>
<feature type="binding site" evidence="15">
    <location>
        <position position="203"/>
    </location>
    <ligand>
        <name>Ca(2+)</name>
        <dbReference type="ChEBI" id="CHEBI:29108"/>
    </ligand>
</feature>
<comment type="pathway">
    <text evidence="2 16">Amino-acid degradation; L-phenylalanine degradation; acetoacetate and fumarate from L-phenylalanine: step 6/6.</text>
</comment>
<comment type="similarity">
    <text evidence="3 16">Belongs to the FAH family.</text>
</comment>
<dbReference type="EC" id="3.7.1.2" evidence="4 16"/>
<dbReference type="GO" id="GO:0004334">
    <property type="term" value="F:fumarylacetoacetase activity"/>
    <property type="evidence" value="ECO:0007669"/>
    <property type="project" value="UniProtKB-UniRule"/>
</dbReference>
<evidence type="ECO:0000256" key="4">
    <source>
        <dbReference type="ARBA" id="ARBA00012094"/>
    </source>
</evidence>
<dbReference type="Proteomes" id="UP001140094">
    <property type="component" value="Unassembled WGS sequence"/>
</dbReference>
<evidence type="ECO:0000256" key="11">
    <source>
        <dbReference type="ARBA" id="ARBA00023232"/>
    </source>
</evidence>
<evidence type="ECO:0000313" key="20">
    <source>
        <dbReference type="EMBL" id="KAJ2804968.1"/>
    </source>
</evidence>
<evidence type="ECO:0000256" key="7">
    <source>
        <dbReference type="ARBA" id="ARBA00022801"/>
    </source>
</evidence>
<proteinExistence type="inferred from homology"/>
<evidence type="ECO:0000313" key="21">
    <source>
        <dbReference type="Proteomes" id="UP001140094"/>
    </source>
</evidence>
<dbReference type="GO" id="GO:0046872">
    <property type="term" value="F:metal ion binding"/>
    <property type="evidence" value="ECO:0007669"/>
    <property type="project" value="UniProtKB-UniRule"/>
</dbReference>
<accession>A0A9W8HXX2</accession>
<dbReference type="InterPro" id="IPR015377">
    <property type="entry name" value="Fumarylacetoacetase_N"/>
</dbReference>
<dbReference type="GO" id="GO:0006559">
    <property type="term" value="P:L-phenylalanine catabolic process"/>
    <property type="evidence" value="ECO:0007669"/>
    <property type="project" value="UniProtKB-UniRule"/>
</dbReference>
<dbReference type="FunFam" id="3.90.850.10:FF:000004">
    <property type="entry name" value="Fumarylacetoacetase"/>
    <property type="match status" value="1"/>
</dbReference>
<evidence type="ECO:0000256" key="6">
    <source>
        <dbReference type="ARBA" id="ARBA00022723"/>
    </source>
</evidence>
<feature type="domain" description="Fumarylacetoacetase-like C-terminal" evidence="18">
    <location>
        <begin position="128"/>
        <end position="418"/>
    </location>
</feature>
<evidence type="ECO:0000256" key="1">
    <source>
        <dbReference type="ARBA" id="ARBA00000353"/>
    </source>
</evidence>
<gene>
    <name evidence="20" type="ORF">H4R20_002286</name>
</gene>
<feature type="binding site" evidence="15">
    <location>
        <position position="205"/>
    </location>
    <ligand>
        <name>Ca(2+)</name>
        <dbReference type="ChEBI" id="CHEBI:29108"/>
    </ligand>
</feature>
<evidence type="ECO:0000259" key="18">
    <source>
        <dbReference type="Pfam" id="PF01557"/>
    </source>
</evidence>
<dbReference type="OrthoDB" id="9971669at2759"/>
<feature type="region of interest" description="Disordered" evidence="17">
    <location>
        <begin position="174"/>
        <end position="194"/>
    </location>
</feature>
<dbReference type="EMBL" id="JANBUO010000341">
    <property type="protein sequence ID" value="KAJ2804968.1"/>
    <property type="molecule type" value="Genomic_DNA"/>
</dbReference>
<evidence type="ECO:0000256" key="10">
    <source>
        <dbReference type="ARBA" id="ARBA00022878"/>
    </source>
</evidence>
<dbReference type="Pfam" id="PF09298">
    <property type="entry name" value="FAA_hydrolase_N"/>
    <property type="match status" value="1"/>
</dbReference>
<feature type="binding site" evidence="14">
    <location>
        <position position="132"/>
    </location>
    <ligand>
        <name>substrate</name>
    </ligand>
</feature>